<dbReference type="EMBL" id="AGWN01000002">
    <property type="protein sequence ID" value="EPD29558.1"/>
    <property type="molecule type" value="Genomic_DNA"/>
</dbReference>
<evidence type="ECO:0000256" key="4">
    <source>
        <dbReference type="ARBA" id="ARBA00023002"/>
    </source>
</evidence>
<dbReference type="InterPro" id="IPR011032">
    <property type="entry name" value="GroES-like_sf"/>
</dbReference>
<dbReference type="OrthoDB" id="3567264at2"/>
<keyword evidence="3" id="KW-0862">Zinc</keyword>
<comment type="cofactor">
    <cofactor evidence="1">
        <name>Zn(2+)</name>
        <dbReference type="ChEBI" id="CHEBI:29105"/>
    </cofactor>
</comment>
<gene>
    <name evidence="6" type="ORF">HMPREF9238_01539</name>
</gene>
<feature type="domain" description="Enoyl reductase (ER)" evidence="5">
    <location>
        <begin position="11"/>
        <end position="343"/>
    </location>
</feature>
<name>A0A9W5RD76_9ACTO</name>
<dbReference type="InterPro" id="IPR020843">
    <property type="entry name" value="ER"/>
</dbReference>
<dbReference type="SMART" id="SM00829">
    <property type="entry name" value="PKS_ER"/>
    <property type="match status" value="1"/>
</dbReference>
<dbReference type="Proteomes" id="UP000014387">
    <property type="component" value="Unassembled WGS sequence"/>
</dbReference>
<evidence type="ECO:0000256" key="3">
    <source>
        <dbReference type="ARBA" id="ARBA00022833"/>
    </source>
</evidence>
<dbReference type="CDD" id="cd08236">
    <property type="entry name" value="sugar_DH"/>
    <property type="match status" value="1"/>
</dbReference>
<keyword evidence="4" id="KW-0560">Oxidoreductase</keyword>
<dbReference type="Pfam" id="PF00107">
    <property type="entry name" value="ADH_zinc_N"/>
    <property type="match status" value="1"/>
</dbReference>
<comment type="caution">
    <text evidence="6">The sequence shown here is derived from an EMBL/GenBank/DDBJ whole genome shotgun (WGS) entry which is preliminary data.</text>
</comment>
<dbReference type="PANTHER" id="PTHR43401">
    <property type="entry name" value="L-THREONINE 3-DEHYDROGENASE"/>
    <property type="match status" value="1"/>
</dbReference>
<dbReference type="Pfam" id="PF08240">
    <property type="entry name" value="ADH_N"/>
    <property type="match status" value="1"/>
</dbReference>
<dbReference type="PANTHER" id="PTHR43401:SF2">
    <property type="entry name" value="L-THREONINE 3-DEHYDROGENASE"/>
    <property type="match status" value="1"/>
</dbReference>
<dbReference type="SUPFAM" id="SSF50129">
    <property type="entry name" value="GroES-like"/>
    <property type="match status" value="1"/>
</dbReference>
<dbReference type="AlphaFoldDB" id="A0A9W5RD76"/>
<dbReference type="InterPro" id="IPR036291">
    <property type="entry name" value="NAD(P)-bd_dom_sf"/>
</dbReference>
<dbReference type="Gene3D" id="3.90.180.10">
    <property type="entry name" value="Medium-chain alcohol dehydrogenases, catalytic domain"/>
    <property type="match status" value="1"/>
</dbReference>
<dbReference type="InterPro" id="IPR050129">
    <property type="entry name" value="Zn_alcohol_dh"/>
</dbReference>
<keyword evidence="7" id="KW-1185">Reference proteome</keyword>
<evidence type="ECO:0000256" key="1">
    <source>
        <dbReference type="ARBA" id="ARBA00001947"/>
    </source>
</evidence>
<proteinExistence type="predicted"/>
<sequence length="353" mass="37951">MTKKMQVVQMHDVGDIRLEEMDIPSPVPGEVLLKIAACGVCGSDLARMYKKGPHKLPLVTGHEFSAYIAELGEGVEGFEVGDLVTVPPMLPCFECAPCVQGHFSLCENYDYYGSRRHGAYAQYVAGPAKLLLKVPAGLDARAAAMVDPAAIALHAIWRTNLTAGSSVLVMGGGGPIGLFAVQWARIMGATRIVACDVSEEKAKLALEAGADEAVTSYDDLLAVADKGFDVVVETTGVAKVADQAVSVTARHGSVTLIGIPPAEVEISAASWARLMRLEINICGSWNSFSAPFPGKEWTTTLEHMARGNLKWKFMITHELPLDKVDETIRSMYERIIHSSKVLFLPNGADLPTN</sequence>
<accession>A0A9W5RD76</accession>
<dbReference type="Gene3D" id="3.40.50.720">
    <property type="entry name" value="NAD(P)-binding Rossmann-like Domain"/>
    <property type="match status" value="1"/>
</dbReference>
<dbReference type="RefSeq" id="WP_016444864.1">
    <property type="nucleotide sequence ID" value="NZ_KE150267.1"/>
</dbReference>
<dbReference type="GO" id="GO:0016491">
    <property type="term" value="F:oxidoreductase activity"/>
    <property type="evidence" value="ECO:0007669"/>
    <property type="project" value="UniProtKB-KW"/>
</dbReference>
<dbReference type="SUPFAM" id="SSF51735">
    <property type="entry name" value="NAD(P)-binding Rossmann-fold domains"/>
    <property type="match status" value="1"/>
</dbReference>
<evidence type="ECO:0000259" key="5">
    <source>
        <dbReference type="SMART" id="SM00829"/>
    </source>
</evidence>
<protein>
    <submittedName>
        <fullName evidence="6">Chlorophyll synthesis pathway protein BchC</fullName>
    </submittedName>
</protein>
<dbReference type="InterPro" id="IPR013149">
    <property type="entry name" value="ADH-like_C"/>
</dbReference>
<dbReference type="InterPro" id="IPR013154">
    <property type="entry name" value="ADH-like_N"/>
</dbReference>
<evidence type="ECO:0000313" key="6">
    <source>
        <dbReference type="EMBL" id="EPD29558.1"/>
    </source>
</evidence>
<evidence type="ECO:0000256" key="2">
    <source>
        <dbReference type="ARBA" id="ARBA00022723"/>
    </source>
</evidence>
<reference evidence="6 7" key="1">
    <citation type="submission" date="2013-05" db="EMBL/GenBank/DDBJ databases">
        <title>The Genome Sequence of Actinomyces europaeus ACS-120-V-COL10B.</title>
        <authorList>
            <consortium name="The Broad Institute Genomics Platform"/>
            <person name="Earl A."/>
            <person name="Ward D."/>
            <person name="Feldgarden M."/>
            <person name="Gevers D."/>
            <person name="Saerens B."/>
            <person name="Vaneechoutte M."/>
            <person name="Walker B."/>
            <person name="Young S."/>
            <person name="Zeng Q."/>
            <person name="Gargeya S."/>
            <person name="Fitzgerald M."/>
            <person name="Haas B."/>
            <person name="Abouelleil A."/>
            <person name="Allen A.W."/>
            <person name="Alvarado L."/>
            <person name="Arachchi H.M."/>
            <person name="Berlin A.M."/>
            <person name="Chapman S.B."/>
            <person name="Gainer-Dewar J."/>
            <person name="Goldberg J."/>
            <person name="Griggs A."/>
            <person name="Gujja S."/>
            <person name="Hansen M."/>
            <person name="Howarth C."/>
            <person name="Imamovic A."/>
            <person name="Ireland A."/>
            <person name="Larimer J."/>
            <person name="McCowan C."/>
            <person name="Murphy C."/>
            <person name="Pearson M."/>
            <person name="Poon T.W."/>
            <person name="Priest M."/>
            <person name="Roberts A."/>
            <person name="Saif S."/>
            <person name="Shea T."/>
            <person name="Sisk P."/>
            <person name="Sykes S."/>
            <person name="Wortman J."/>
            <person name="Nusbaum C."/>
            <person name="Birren B."/>
        </authorList>
    </citation>
    <scope>NUCLEOTIDE SEQUENCE [LARGE SCALE GENOMIC DNA]</scope>
    <source>
        <strain evidence="6 7">ACS-120-V-Col10b</strain>
    </source>
</reference>
<dbReference type="GO" id="GO:0046872">
    <property type="term" value="F:metal ion binding"/>
    <property type="evidence" value="ECO:0007669"/>
    <property type="project" value="UniProtKB-KW"/>
</dbReference>
<organism evidence="6 7">
    <name type="scientific">Gleimia europaea ACS-120-V-Col10b</name>
    <dbReference type="NCBI Taxonomy" id="883069"/>
    <lineage>
        <taxon>Bacteria</taxon>
        <taxon>Bacillati</taxon>
        <taxon>Actinomycetota</taxon>
        <taxon>Actinomycetes</taxon>
        <taxon>Actinomycetales</taxon>
        <taxon>Actinomycetaceae</taxon>
        <taxon>Gleimia</taxon>
    </lineage>
</organism>
<evidence type="ECO:0000313" key="7">
    <source>
        <dbReference type="Proteomes" id="UP000014387"/>
    </source>
</evidence>
<keyword evidence="2" id="KW-0479">Metal-binding</keyword>